<evidence type="ECO:0000256" key="6">
    <source>
        <dbReference type="ARBA" id="ARBA00038166"/>
    </source>
</evidence>
<dbReference type="EMBL" id="JAKROA010000001">
    <property type="protein sequence ID" value="KAL5111126.1"/>
    <property type="molecule type" value="Genomic_DNA"/>
</dbReference>
<feature type="coiled-coil region" evidence="7">
    <location>
        <begin position="383"/>
        <end position="417"/>
    </location>
</feature>
<keyword evidence="7" id="KW-0175">Coiled coil</keyword>
<keyword evidence="4 8" id="KW-0472">Membrane</keyword>
<evidence type="ECO:0000256" key="3">
    <source>
        <dbReference type="ARBA" id="ARBA00022989"/>
    </source>
</evidence>
<evidence type="ECO:0000256" key="8">
    <source>
        <dbReference type="SAM" id="Phobius"/>
    </source>
</evidence>
<evidence type="ECO:0000256" key="4">
    <source>
        <dbReference type="ARBA" id="ARBA00023136"/>
    </source>
</evidence>
<feature type="domain" description="Amino acid transporter transmembrane" evidence="9">
    <location>
        <begin position="35"/>
        <end position="350"/>
    </location>
</feature>
<keyword evidence="3 8" id="KW-1133">Transmembrane helix</keyword>
<dbReference type="PANTHER" id="PTHR16189:SF0">
    <property type="entry name" value="TRANSMEMBRANE PROTEIN 104"/>
    <property type="match status" value="1"/>
</dbReference>
<evidence type="ECO:0000256" key="7">
    <source>
        <dbReference type="SAM" id="Coils"/>
    </source>
</evidence>
<protein>
    <recommendedName>
        <fullName evidence="9">Amino acid transporter transmembrane domain-containing protein</fullName>
    </recommendedName>
</protein>
<evidence type="ECO:0000256" key="1">
    <source>
        <dbReference type="ARBA" id="ARBA00004141"/>
    </source>
</evidence>
<comment type="subcellular location">
    <subcellularLocation>
        <location evidence="1">Membrane</location>
        <topology evidence="1">Multi-pass membrane protein</topology>
    </subcellularLocation>
</comment>
<keyword evidence="11" id="KW-1185">Reference proteome</keyword>
<dbReference type="PANTHER" id="PTHR16189">
    <property type="entry name" value="TRANSMEMBRANE PROTEIN 104-RELATED"/>
    <property type="match status" value="1"/>
</dbReference>
<evidence type="ECO:0000313" key="10">
    <source>
        <dbReference type="EMBL" id="KAL5111126.1"/>
    </source>
</evidence>
<name>A0ABR4QN90_9CEST</name>
<dbReference type="Gene3D" id="1.20.5.170">
    <property type="match status" value="1"/>
</dbReference>
<evidence type="ECO:0000313" key="11">
    <source>
        <dbReference type="Proteomes" id="UP001651158"/>
    </source>
</evidence>
<feature type="transmembrane region" description="Helical" evidence="8">
    <location>
        <begin position="41"/>
        <end position="60"/>
    </location>
</feature>
<gene>
    <name evidence="10" type="ORF">TcWFU_000252</name>
</gene>
<sequence>MNREGREASEDEGLLPNSDVIKSEDFEIVTKYELGELFRHLVGRAWTLFFYVTISLYIYGDLSIYAAAVSKSLRDVTCNGSVDTLNETDPCWSPSGMSRTTVYKIYLTIFTCVLGPLFFCNVTKIRWLQATTIIARWVSVLLMSSIAIARIIEFPEVPRLRRHQMPAYMSLLGSPDRPHPPIANFSNLPKAFGVCVYAFMCHHSLPGVITPIDKKQRLFSSIMLPVYLLIYFCYLLLSGTAITAFDYLHDLYTLNFVPSNDPILRPGWLLLLLEYFLALYPVFALSSNFPILGTTLANNLIAIFLALLPPGRNIRLVIKWCVPFLALIPPILIALAVNDVGQLKELHSAAMSSMGENGNSYVDNVFHSAFYDPGLSDVDREEKQRLIKQVLELQHTLVDLSKRVDSVKEENVNLRTENQILGQYIEKLMATSSIFQSSSPPPHGVHSIPSSAVAPFIAEDVNNSDAVFHYEEGSELASEDDIA</sequence>
<feature type="transmembrane region" description="Helical" evidence="8">
    <location>
        <begin position="317"/>
        <end position="337"/>
    </location>
</feature>
<evidence type="ECO:0000256" key="2">
    <source>
        <dbReference type="ARBA" id="ARBA00022692"/>
    </source>
</evidence>
<reference evidence="10 11" key="1">
    <citation type="journal article" date="2022" name="Front. Cell. Infect. Microbiol.">
        <title>The Genomes of Two Strains of Taenia crassiceps the Animal Model for the Study of Human Cysticercosis.</title>
        <authorList>
            <person name="Bobes R.J."/>
            <person name="Estrada K."/>
            <person name="Rios-Valencia D.G."/>
            <person name="Calderon-Gallegos A."/>
            <person name="de la Torre P."/>
            <person name="Carrero J.C."/>
            <person name="Sanchez-Flores A."/>
            <person name="Laclette J.P."/>
        </authorList>
    </citation>
    <scope>NUCLEOTIDE SEQUENCE [LARGE SCALE GENOMIC DNA]</scope>
    <source>
        <strain evidence="10">WFUcys</strain>
    </source>
</reference>
<keyword evidence="2 8" id="KW-0812">Transmembrane</keyword>
<dbReference type="InterPro" id="IPR013057">
    <property type="entry name" value="AA_transpt_TM"/>
</dbReference>
<dbReference type="InterPro" id="IPR019357">
    <property type="entry name" value="SCOC"/>
</dbReference>
<comment type="similarity">
    <text evidence="6">Belongs to the TMEM104 family.</text>
</comment>
<dbReference type="Pfam" id="PF10224">
    <property type="entry name" value="DUF2205"/>
    <property type="match status" value="1"/>
</dbReference>
<comment type="caution">
    <text evidence="10">The sequence shown here is derived from an EMBL/GenBank/DDBJ whole genome shotgun (WGS) entry which is preliminary data.</text>
</comment>
<accession>A0ABR4QN90</accession>
<dbReference type="Pfam" id="PF01490">
    <property type="entry name" value="Aa_trans"/>
    <property type="match status" value="1"/>
</dbReference>
<evidence type="ECO:0000256" key="5">
    <source>
        <dbReference type="ARBA" id="ARBA00023180"/>
    </source>
</evidence>
<dbReference type="Proteomes" id="UP001651158">
    <property type="component" value="Unassembled WGS sequence"/>
</dbReference>
<proteinExistence type="inferred from homology"/>
<keyword evidence="5" id="KW-0325">Glycoprotein</keyword>
<feature type="transmembrane region" description="Helical" evidence="8">
    <location>
        <begin position="103"/>
        <end position="122"/>
    </location>
</feature>
<evidence type="ECO:0000259" key="9">
    <source>
        <dbReference type="Pfam" id="PF01490"/>
    </source>
</evidence>
<organism evidence="10 11">
    <name type="scientific">Taenia crassiceps</name>
    <dbReference type="NCBI Taxonomy" id="6207"/>
    <lineage>
        <taxon>Eukaryota</taxon>
        <taxon>Metazoa</taxon>
        <taxon>Spiralia</taxon>
        <taxon>Lophotrochozoa</taxon>
        <taxon>Platyhelminthes</taxon>
        <taxon>Cestoda</taxon>
        <taxon>Eucestoda</taxon>
        <taxon>Cyclophyllidea</taxon>
        <taxon>Taeniidae</taxon>
        <taxon>Taenia</taxon>
    </lineage>
</organism>
<feature type="transmembrane region" description="Helical" evidence="8">
    <location>
        <begin position="224"/>
        <end position="248"/>
    </location>
</feature>
<feature type="transmembrane region" description="Helical" evidence="8">
    <location>
        <begin position="292"/>
        <end position="311"/>
    </location>
</feature>